<protein>
    <submittedName>
        <fullName evidence="1">Uncharacterized protein</fullName>
    </submittedName>
</protein>
<organism evidence="1 2">
    <name type="scientific">Lentiprolixibacter aurantiacus</name>
    <dbReference type="NCBI Taxonomy" id="2993939"/>
    <lineage>
        <taxon>Bacteria</taxon>
        <taxon>Pseudomonadati</taxon>
        <taxon>Bacteroidota</taxon>
        <taxon>Flavobacteriia</taxon>
        <taxon>Flavobacteriales</taxon>
        <taxon>Flavobacteriaceae</taxon>
        <taxon>Lentiprolixibacter</taxon>
    </lineage>
</organism>
<name>A0AAE3MJL8_9FLAO</name>
<keyword evidence="2" id="KW-1185">Reference proteome</keyword>
<dbReference type="SUPFAM" id="SSF54427">
    <property type="entry name" value="NTF2-like"/>
    <property type="match status" value="1"/>
</dbReference>
<dbReference type="AlphaFoldDB" id="A0AAE3MJL8"/>
<dbReference type="EMBL" id="JAPFQP010000001">
    <property type="protein sequence ID" value="MCX2718639.1"/>
    <property type="molecule type" value="Genomic_DNA"/>
</dbReference>
<dbReference type="Proteomes" id="UP001207116">
    <property type="component" value="Unassembled WGS sequence"/>
</dbReference>
<evidence type="ECO:0000313" key="1">
    <source>
        <dbReference type="EMBL" id="MCX2718639.1"/>
    </source>
</evidence>
<comment type="caution">
    <text evidence="1">The sequence shown here is derived from an EMBL/GenBank/DDBJ whole genome shotgun (WGS) entry which is preliminary data.</text>
</comment>
<accession>A0AAE3MJL8</accession>
<dbReference type="PROSITE" id="PS51257">
    <property type="entry name" value="PROKAR_LIPOPROTEIN"/>
    <property type="match status" value="1"/>
</dbReference>
<gene>
    <name evidence="1" type="ORF">OO016_03395</name>
</gene>
<evidence type="ECO:0000313" key="2">
    <source>
        <dbReference type="Proteomes" id="UP001207116"/>
    </source>
</evidence>
<dbReference type="RefSeq" id="WP_266010841.1">
    <property type="nucleotide sequence ID" value="NZ_JAPFQP010000001.1"/>
</dbReference>
<dbReference type="InterPro" id="IPR032710">
    <property type="entry name" value="NTF2-like_dom_sf"/>
</dbReference>
<reference evidence="1" key="1">
    <citation type="submission" date="2022-11" db="EMBL/GenBank/DDBJ databases">
        <title>The characterization of three novel Bacteroidetes species and genomic analysis of their roles in tidal elemental geochemical cycles.</title>
        <authorList>
            <person name="Ma K.-J."/>
        </authorList>
    </citation>
    <scope>NUCLEOTIDE SEQUENCE</scope>
    <source>
        <strain evidence="1">M415</strain>
    </source>
</reference>
<sequence>MKKLSILILAITLGCGTQTQKCDQVDPKQAEQLVIDFLIAANESDFEKMQRLTTQDYTVYLDGEVYNHDKLVQLIIDFPAPAECLFEEFEFDVDSDCNSALLKYYYVETLTKNDTKVKSYDLQSAHIIRIGDELKLNFIHSTTVNNSAANNTP</sequence>
<proteinExistence type="predicted"/>